<dbReference type="EMBL" id="SPDS01000001">
    <property type="protein sequence ID" value="TFH57276.1"/>
    <property type="molecule type" value="Genomic_DNA"/>
</dbReference>
<evidence type="ECO:0000256" key="2">
    <source>
        <dbReference type="SAM" id="Phobius"/>
    </source>
</evidence>
<protein>
    <submittedName>
        <fullName evidence="3">Uncharacterized protein</fullName>
    </submittedName>
</protein>
<comment type="caution">
    <text evidence="3">The sequence shown here is derived from an EMBL/GenBank/DDBJ whole genome shotgun (WGS) entry which is preliminary data.</text>
</comment>
<accession>A0A4Y8TYL1</accession>
<feature type="compositionally biased region" description="Polar residues" evidence="1">
    <location>
        <begin position="66"/>
        <end position="83"/>
    </location>
</feature>
<organism evidence="3 4">
    <name type="scientific">Glutamicibacter arilaitensis</name>
    <dbReference type="NCBI Taxonomy" id="256701"/>
    <lineage>
        <taxon>Bacteria</taxon>
        <taxon>Bacillati</taxon>
        <taxon>Actinomycetota</taxon>
        <taxon>Actinomycetes</taxon>
        <taxon>Micrococcales</taxon>
        <taxon>Micrococcaceae</taxon>
        <taxon>Glutamicibacter</taxon>
    </lineage>
</organism>
<keyword evidence="2" id="KW-0812">Transmembrane</keyword>
<dbReference type="RefSeq" id="WP_134780213.1">
    <property type="nucleotide sequence ID" value="NZ_SPDS01000001.1"/>
</dbReference>
<gene>
    <name evidence="3" type="ORF">EXY26_09860</name>
</gene>
<feature type="region of interest" description="Disordered" evidence="1">
    <location>
        <begin position="64"/>
        <end position="83"/>
    </location>
</feature>
<keyword evidence="2" id="KW-0472">Membrane</keyword>
<dbReference type="Proteomes" id="UP000297638">
    <property type="component" value="Unassembled WGS sequence"/>
</dbReference>
<evidence type="ECO:0000313" key="4">
    <source>
        <dbReference type="Proteomes" id="UP000297638"/>
    </source>
</evidence>
<feature type="transmembrane region" description="Helical" evidence="2">
    <location>
        <begin position="38"/>
        <end position="59"/>
    </location>
</feature>
<reference evidence="3 4" key="1">
    <citation type="submission" date="2019-03" db="EMBL/GenBank/DDBJ databases">
        <title>Glutamicibacter sp. LJH19 genome.</title>
        <authorList>
            <person name="Sinai Borker S."/>
            <person name="Kumar R."/>
        </authorList>
    </citation>
    <scope>NUCLEOTIDE SEQUENCE [LARGE SCALE GENOMIC DNA]</scope>
    <source>
        <strain evidence="3 4">LJH19</strain>
    </source>
</reference>
<dbReference type="AlphaFoldDB" id="A0A4Y8TYL1"/>
<evidence type="ECO:0000256" key="1">
    <source>
        <dbReference type="SAM" id="MobiDB-lite"/>
    </source>
</evidence>
<name>A0A4Y8TYL1_9MICC</name>
<proteinExistence type="predicted"/>
<keyword evidence="2" id="KW-1133">Transmembrane helix</keyword>
<sequence>MGKFVSRKGHNARITGLAMLVFGIAFALVGTYGQSDKLAGFSVFVAVAGFIMFIVGIGLGRETPNAEASPNVQPTSTHGNKAD</sequence>
<feature type="transmembrane region" description="Helical" evidence="2">
    <location>
        <begin position="12"/>
        <end position="32"/>
    </location>
</feature>
<evidence type="ECO:0000313" key="3">
    <source>
        <dbReference type="EMBL" id="TFH57276.1"/>
    </source>
</evidence>